<dbReference type="Gene3D" id="1.20.1250.20">
    <property type="entry name" value="MFS general substrate transporter like domains"/>
    <property type="match status" value="2"/>
</dbReference>
<dbReference type="GO" id="GO:0016020">
    <property type="term" value="C:membrane"/>
    <property type="evidence" value="ECO:0007669"/>
    <property type="project" value="UniProtKB-SubCell"/>
</dbReference>
<feature type="transmembrane region" description="Helical" evidence="8">
    <location>
        <begin position="429"/>
        <end position="449"/>
    </location>
</feature>
<evidence type="ECO:0000256" key="5">
    <source>
        <dbReference type="ARBA" id="ARBA00022989"/>
    </source>
</evidence>
<feature type="non-terminal residue" evidence="11">
    <location>
        <position position="1"/>
    </location>
</feature>
<evidence type="ECO:0000313" key="12">
    <source>
        <dbReference type="Proteomes" id="UP000789595"/>
    </source>
</evidence>
<dbReference type="AlphaFoldDB" id="A0A8J2SWA8"/>
<dbReference type="SUPFAM" id="SSF103473">
    <property type="entry name" value="MFS general substrate transporter"/>
    <property type="match status" value="1"/>
</dbReference>
<dbReference type="OrthoDB" id="2250022at2759"/>
<dbReference type="Proteomes" id="UP000789595">
    <property type="component" value="Unassembled WGS sequence"/>
</dbReference>
<dbReference type="EMBL" id="CAKKNE010000001">
    <property type="protein sequence ID" value="CAH0363888.1"/>
    <property type="molecule type" value="Genomic_DNA"/>
</dbReference>
<proteinExistence type="predicted"/>
<keyword evidence="6 8" id="KW-0472">Membrane</keyword>
<dbReference type="PANTHER" id="PTHR11662:SF399">
    <property type="entry name" value="FI19708P1-RELATED"/>
    <property type="match status" value="1"/>
</dbReference>
<name>A0A8J2SWA8_9STRA</name>
<dbReference type="GO" id="GO:0015293">
    <property type="term" value="F:symporter activity"/>
    <property type="evidence" value="ECO:0007669"/>
    <property type="project" value="UniProtKB-KW"/>
</dbReference>
<dbReference type="InterPro" id="IPR050382">
    <property type="entry name" value="MFS_Na/Anion_cotransporter"/>
</dbReference>
<feature type="region of interest" description="Disordered" evidence="7">
    <location>
        <begin position="41"/>
        <end position="62"/>
    </location>
</feature>
<dbReference type="InterPro" id="IPR036259">
    <property type="entry name" value="MFS_trans_sf"/>
</dbReference>
<keyword evidence="12" id="KW-1185">Reference proteome</keyword>
<keyword evidence="3 8" id="KW-0812">Transmembrane</keyword>
<protein>
    <recommendedName>
        <fullName evidence="9">Major facilitator superfamily (MFS) profile domain-containing protein</fullName>
    </recommendedName>
</protein>
<dbReference type="Pfam" id="PF07690">
    <property type="entry name" value="MFS_1"/>
    <property type="match status" value="1"/>
</dbReference>
<dbReference type="PROSITE" id="PS50850">
    <property type="entry name" value="MFS"/>
    <property type="match status" value="1"/>
</dbReference>
<dbReference type="InterPro" id="IPR020846">
    <property type="entry name" value="MFS_dom"/>
</dbReference>
<evidence type="ECO:0000256" key="2">
    <source>
        <dbReference type="ARBA" id="ARBA00022448"/>
    </source>
</evidence>
<feature type="transmembrane region" description="Helical" evidence="8">
    <location>
        <begin position="365"/>
        <end position="386"/>
    </location>
</feature>
<evidence type="ECO:0000313" key="11">
    <source>
        <dbReference type="EMBL" id="CAH0375692.1"/>
    </source>
</evidence>
<organism evidence="11 12">
    <name type="scientific">Pelagomonas calceolata</name>
    <dbReference type="NCBI Taxonomy" id="35677"/>
    <lineage>
        <taxon>Eukaryota</taxon>
        <taxon>Sar</taxon>
        <taxon>Stramenopiles</taxon>
        <taxon>Ochrophyta</taxon>
        <taxon>Pelagophyceae</taxon>
        <taxon>Pelagomonadales</taxon>
        <taxon>Pelagomonadaceae</taxon>
        <taxon>Pelagomonas</taxon>
    </lineage>
</organism>
<dbReference type="InterPro" id="IPR011701">
    <property type="entry name" value="MFS"/>
</dbReference>
<feature type="transmembrane region" description="Helical" evidence="8">
    <location>
        <begin position="221"/>
        <end position="241"/>
    </location>
</feature>
<feature type="domain" description="Major facilitator superfamily (MFS) profile" evidence="9">
    <location>
        <begin position="67"/>
        <end position="453"/>
    </location>
</feature>
<evidence type="ECO:0000256" key="8">
    <source>
        <dbReference type="SAM" id="Phobius"/>
    </source>
</evidence>
<dbReference type="EMBL" id="CAKKNE010000005">
    <property type="protein sequence ID" value="CAH0375692.1"/>
    <property type="molecule type" value="Genomic_DNA"/>
</dbReference>
<reference evidence="11" key="1">
    <citation type="submission" date="2021-11" db="EMBL/GenBank/DDBJ databases">
        <authorList>
            <consortium name="Genoscope - CEA"/>
            <person name="William W."/>
        </authorList>
    </citation>
    <scope>NUCLEOTIDE SEQUENCE</scope>
</reference>
<comment type="subcellular location">
    <subcellularLocation>
        <location evidence="1">Membrane</location>
        <topology evidence="1">Multi-pass membrane protein</topology>
    </subcellularLocation>
</comment>
<feature type="transmembrane region" description="Helical" evidence="8">
    <location>
        <begin position="398"/>
        <end position="417"/>
    </location>
</feature>
<evidence type="ECO:0000256" key="4">
    <source>
        <dbReference type="ARBA" id="ARBA00022847"/>
    </source>
</evidence>
<comment type="caution">
    <text evidence="11">The sequence shown here is derived from an EMBL/GenBank/DDBJ whole genome shotgun (WGS) entry which is preliminary data.</text>
</comment>
<feature type="transmembrane region" description="Helical" evidence="8">
    <location>
        <begin position="262"/>
        <end position="288"/>
    </location>
</feature>
<evidence type="ECO:0000256" key="6">
    <source>
        <dbReference type="ARBA" id="ARBA00023136"/>
    </source>
</evidence>
<feature type="transmembrane region" description="Helical" evidence="8">
    <location>
        <begin position="133"/>
        <end position="152"/>
    </location>
</feature>
<feature type="transmembrane region" description="Helical" evidence="8">
    <location>
        <begin position="158"/>
        <end position="181"/>
    </location>
</feature>
<dbReference type="FunFam" id="1.20.1250.20:FF:000003">
    <property type="entry name" value="Solute carrier family 17 member 3"/>
    <property type="match status" value="1"/>
</dbReference>
<evidence type="ECO:0000256" key="3">
    <source>
        <dbReference type="ARBA" id="ARBA00022692"/>
    </source>
</evidence>
<evidence type="ECO:0000259" key="9">
    <source>
        <dbReference type="PROSITE" id="PS50850"/>
    </source>
</evidence>
<accession>A0A8J2SWA8</accession>
<evidence type="ECO:0000313" key="10">
    <source>
        <dbReference type="EMBL" id="CAH0363888.1"/>
    </source>
</evidence>
<sequence>TCARSNRGYCFARRTAGSSYNASMRFATLSTLTVATALSMPPARRRQSPRLRAEPVARGGSSTNGGGVAFAASAMLLVSAHRTVFSAAMPELQASLGFDARTVGALQAAYLAGYGLTNAAGGAAADRVGGAKVLALCLVVWSSLVALTPAAASLGVAALALCRFGFGVASGPALPASLAVVSSQPDADSRAKGIATVLCGFNVGSAAGLLSAAALLTLLGWRTLSVVAGGLGAVVALYALTQTTEQTTTIQTTKKPIKFTKSFPFQLAALTHVHNCINWSFFVMQAWLPTYFATELGLDMKSSALFSALPFATMALGSLVSGQASAALLRRMAPFEVRKRMVALSSIVPACALLALSYVKSPATALVLLVTALGAHSFSSAGLHAHVTDVAPTASGRILGFTNTVGVLVGIVANVATGRVLDATGSFKAVFALTAAIYLSEVIAFFGFVRAGPLVAED</sequence>
<evidence type="ECO:0000256" key="1">
    <source>
        <dbReference type="ARBA" id="ARBA00004141"/>
    </source>
</evidence>
<feature type="transmembrane region" description="Helical" evidence="8">
    <location>
        <begin position="193"/>
        <end position="215"/>
    </location>
</feature>
<keyword evidence="4" id="KW-0769">Symport</keyword>
<dbReference type="PANTHER" id="PTHR11662">
    <property type="entry name" value="SOLUTE CARRIER FAMILY 17"/>
    <property type="match status" value="1"/>
</dbReference>
<keyword evidence="2" id="KW-0813">Transport</keyword>
<evidence type="ECO:0000256" key="7">
    <source>
        <dbReference type="SAM" id="MobiDB-lite"/>
    </source>
</evidence>
<feature type="transmembrane region" description="Helical" evidence="8">
    <location>
        <begin position="308"/>
        <end position="329"/>
    </location>
</feature>
<feature type="transmembrane region" description="Helical" evidence="8">
    <location>
        <begin position="341"/>
        <end position="359"/>
    </location>
</feature>
<keyword evidence="5 8" id="KW-1133">Transmembrane helix</keyword>
<gene>
    <name evidence="10" type="ORF">PECAL_1P02290</name>
    <name evidence="11" type="ORF">PECAL_5P02290</name>
</gene>